<dbReference type="InterPro" id="IPR039428">
    <property type="entry name" value="NUOK/Mnh_C1-like"/>
</dbReference>
<gene>
    <name evidence="8" type="primary">nuoK</name>
    <name evidence="9" type="ORF">ciss_18310</name>
</gene>
<dbReference type="GO" id="GO:0042773">
    <property type="term" value="P:ATP synthesis coupled electron transport"/>
    <property type="evidence" value="ECO:0007669"/>
    <property type="project" value="InterPro"/>
</dbReference>
<dbReference type="GO" id="GO:0048038">
    <property type="term" value="F:quinone binding"/>
    <property type="evidence" value="ECO:0007669"/>
    <property type="project" value="UniProtKB-KW"/>
</dbReference>
<dbReference type="STRING" id="661089.ciss_18310"/>
<dbReference type="FunFam" id="1.10.287.3510:FF:000001">
    <property type="entry name" value="NADH-quinone oxidoreductase subunit K"/>
    <property type="match status" value="1"/>
</dbReference>
<evidence type="ECO:0000256" key="8">
    <source>
        <dbReference type="HAMAP-Rule" id="MF_01456"/>
    </source>
</evidence>
<dbReference type="InterPro" id="IPR001133">
    <property type="entry name" value="NADH_UbQ_OxRdtase_chain4L/K"/>
</dbReference>
<dbReference type="Pfam" id="PF00420">
    <property type="entry name" value="Oxidored_q2"/>
    <property type="match status" value="1"/>
</dbReference>
<reference evidence="10" key="1">
    <citation type="submission" date="2016-12" db="EMBL/GenBank/DDBJ databases">
        <title>Draft Genome Sequences od Carboxydothermus pertinax and islandicus, Hydrogenogenic Carboxydotrophic Bacteria.</title>
        <authorList>
            <person name="Fukuyama Y."/>
            <person name="Ohmae K."/>
            <person name="Yoneda Y."/>
            <person name="Yoshida T."/>
            <person name="Sako Y."/>
        </authorList>
    </citation>
    <scope>NUCLEOTIDE SEQUENCE [LARGE SCALE GENOMIC DNA]</scope>
    <source>
        <strain evidence="10">SET</strain>
    </source>
</reference>
<evidence type="ECO:0000313" key="9">
    <source>
        <dbReference type="EMBL" id="GAV25898.1"/>
    </source>
</evidence>
<dbReference type="PANTHER" id="PTHR11434:SF16">
    <property type="entry name" value="NADH-UBIQUINONE OXIDOREDUCTASE CHAIN 4L"/>
    <property type="match status" value="1"/>
</dbReference>
<dbReference type="PANTHER" id="PTHR11434">
    <property type="entry name" value="NADH-UBIQUINONE OXIDOREDUCTASE SUBUNIT ND4L"/>
    <property type="match status" value="1"/>
</dbReference>
<comment type="caution">
    <text evidence="8">Lacks conserved residue(s) required for the propagation of feature annotation.</text>
</comment>
<evidence type="ECO:0000256" key="5">
    <source>
        <dbReference type="ARBA" id="ARBA00022719"/>
    </source>
</evidence>
<evidence type="ECO:0000256" key="1">
    <source>
        <dbReference type="ARBA" id="ARBA00004141"/>
    </source>
</evidence>
<dbReference type="GO" id="GO:0005886">
    <property type="term" value="C:plasma membrane"/>
    <property type="evidence" value="ECO:0007669"/>
    <property type="project" value="UniProtKB-SubCell"/>
</dbReference>
<comment type="subunit">
    <text evidence="8">NDH-1 is composed of 14 different subunits. Subunits NuoA, H, J, K, L, M, N constitute the membrane sector of the complex.</text>
</comment>
<dbReference type="HAMAP" id="MF_01456">
    <property type="entry name" value="NDH1_NuoK"/>
    <property type="match status" value="1"/>
</dbReference>
<keyword evidence="7 8" id="KW-0472">Membrane</keyword>
<dbReference type="OrthoDB" id="9810120at2"/>
<keyword evidence="10" id="KW-1185">Reference proteome</keyword>
<dbReference type="GO" id="GO:0050136">
    <property type="term" value="F:NADH dehydrogenase (quinone) (non-electrogenic) activity"/>
    <property type="evidence" value="ECO:0007669"/>
    <property type="project" value="UniProtKB-UniRule"/>
</dbReference>
<comment type="catalytic activity">
    <reaction evidence="8">
        <text>a quinone + NADH + 5 H(+)(in) = a quinol + NAD(+) + 4 H(+)(out)</text>
        <dbReference type="Rhea" id="RHEA:57888"/>
        <dbReference type="ChEBI" id="CHEBI:15378"/>
        <dbReference type="ChEBI" id="CHEBI:24646"/>
        <dbReference type="ChEBI" id="CHEBI:57540"/>
        <dbReference type="ChEBI" id="CHEBI:57945"/>
        <dbReference type="ChEBI" id="CHEBI:132124"/>
    </reaction>
</comment>
<dbReference type="Gene3D" id="1.10.287.3510">
    <property type="match status" value="1"/>
</dbReference>
<comment type="subcellular location">
    <subcellularLocation>
        <location evidence="8">Cell membrane</location>
        <topology evidence="8">Multi-pass membrane protein</topology>
    </subcellularLocation>
    <subcellularLocation>
        <location evidence="1">Membrane</location>
        <topology evidence="1">Multi-pass membrane protein</topology>
    </subcellularLocation>
</comment>
<protein>
    <recommendedName>
        <fullName evidence="8">NADH-quinone oxidoreductase subunit K</fullName>
        <ecNumber evidence="8">7.1.1.-</ecNumber>
    </recommendedName>
    <alternativeName>
        <fullName evidence="8">NADH dehydrogenase I subunit K</fullName>
    </alternativeName>
    <alternativeName>
        <fullName evidence="8">NDH-1 subunit K</fullName>
    </alternativeName>
</protein>
<keyword evidence="4 8" id="KW-0812">Transmembrane</keyword>
<comment type="caution">
    <text evidence="9">The sequence shown here is derived from an EMBL/GenBank/DDBJ whole genome shotgun (WGS) entry which is preliminary data.</text>
</comment>
<accession>A0A1L8D3Z6</accession>
<evidence type="ECO:0000256" key="7">
    <source>
        <dbReference type="ARBA" id="ARBA00023136"/>
    </source>
</evidence>
<proteinExistence type="inferred from homology"/>
<feature type="transmembrane region" description="Helical" evidence="8">
    <location>
        <begin position="62"/>
        <end position="83"/>
    </location>
</feature>
<evidence type="ECO:0000256" key="6">
    <source>
        <dbReference type="ARBA" id="ARBA00022989"/>
    </source>
</evidence>
<evidence type="ECO:0000256" key="2">
    <source>
        <dbReference type="ARBA" id="ARBA00010519"/>
    </source>
</evidence>
<evidence type="ECO:0000313" key="10">
    <source>
        <dbReference type="Proteomes" id="UP000187338"/>
    </source>
</evidence>
<keyword evidence="6 8" id="KW-1133">Transmembrane helix</keyword>
<comment type="similarity">
    <text evidence="2 8">Belongs to the complex I subunit 4L family.</text>
</comment>
<dbReference type="EC" id="7.1.1.-" evidence="8"/>
<dbReference type="Proteomes" id="UP000187338">
    <property type="component" value="Unassembled WGS sequence"/>
</dbReference>
<dbReference type="EMBL" id="BDJL01000093">
    <property type="protein sequence ID" value="GAV25898.1"/>
    <property type="molecule type" value="Genomic_DNA"/>
</dbReference>
<dbReference type="NCBIfam" id="NF004323">
    <property type="entry name" value="PRK05715.1-5"/>
    <property type="match status" value="1"/>
</dbReference>
<organism evidence="9 10">
    <name type="scientific">Carboxydothermus islandicus</name>
    <dbReference type="NCBI Taxonomy" id="661089"/>
    <lineage>
        <taxon>Bacteria</taxon>
        <taxon>Bacillati</taxon>
        <taxon>Bacillota</taxon>
        <taxon>Clostridia</taxon>
        <taxon>Thermoanaerobacterales</taxon>
        <taxon>Thermoanaerobacteraceae</taxon>
        <taxon>Carboxydothermus</taxon>
    </lineage>
</organism>
<dbReference type="AlphaFoldDB" id="A0A1L8D3Z6"/>
<keyword evidence="8" id="KW-1003">Cell membrane</keyword>
<evidence type="ECO:0000256" key="3">
    <source>
        <dbReference type="ARBA" id="ARBA00022448"/>
    </source>
</evidence>
<dbReference type="NCBIfam" id="NF004320">
    <property type="entry name" value="PRK05715.1-2"/>
    <property type="match status" value="1"/>
</dbReference>
<keyword evidence="8" id="KW-1278">Translocase</keyword>
<keyword evidence="5 8" id="KW-0874">Quinone</keyword>
<dbReference type="GO" id="GO:0030964">
    <property type="term" value="C:NADH dehydrogenase complex"/>
    <property type="evidence" value="ECO:0007669"/>
    <property type="project" value="TreeGrafter"/>
</dbReference>
<sequence length="102" mass="11128">MITLAHYMLLSAVLFAIGLFGVLSKKNAITVLVSTEIMLNAVNLNLIAINKYIGVDGFYGQLMAIFVIAVAAAEVGVGLGIIISMYRNKETISLDEFNFLKW</sequence>
<evidence type="ECO:0000256" key="4">
    <source>
        <dbReference type="ARBA" id="ARBA00022692"/>
    </source>
</evidence>
<name>A0A1L8D3Z6_9THEO</name>
<dbReference type="RefSeq" id="WP_075866104.1">
    <property type="nucleotide sequence ID" value="NZ_BDJL01000093.1"/>
</dbReference>
<keyword evidence="8" id="KW-0520">NAD</keyword>
<keyword evidence="3 8" id="KW-0813">Transport</keyword>
<comment type="function">
    <text evidence="8">NDH-1 shuttles electrons from NADH, via FMN and iron-sulfur (Fe-S) centers, to quinones in the respiratory chain. The immediate electron acceptor for the enzyme in this species is believed to be a menaquinone. Couples the redox reaction to proton translocation (for every two electrons transferred, four hydrogen ions are translocated across the cytoplasmic membrane), and thus conserves the redox energy in a proton gradient.</text>
</comment>